<dbReference type="EMBL" id="LNIX01000001">
    <property type="protein sequence ID" value="OXA64134.1"/>
    <property type="molecule type" value="Genomic_DNA"/>
</dbReference>
<evidence type="ECO:0000256" key="7">
    <source>
        <dbReference type="ARBA" id="ARBA00023136"/>
    </source>
</evidence>
<feature type="transmembrane region" description="Helical" evidence="9">
    <location>
        <begin position="46"/>
        <end position="67"/>
    </location>
</feature>
<keyword evidence="5 9" id="KW-0812">Transmembrane</keyword>
<organism evidence="10 11">
    <name type="scientific">Folsomia candida</name>
    <name type="common">Springtail</name>
    <dbReference type="NCBI Taxonomy" id="158441"/>
    <lineage>
        <taxon>Eukaryota</taxon>
        <taxon>Metazoa</taxon>
        <taxon>Ecdysozoa</taxon>
        <taxon>Arthropoda</taxon>
        <taxon>Hexapoda</taxon>
        <taxon>Collembola</taxon>
        <taxon>Entomobryomorpha</taxon>
        <taxon>Isotomoidea</taxon>
        <taxon>Isotomidae</taxon>
        <taxon>Proisotominae</taxon>
        <taxon>Folsomia</taxon>
    </lineage>
</organism>
<dbReference type="STRING" id="158441.A0A226F3X8"/>
<proteinExistence type="inferred from homology"/>
<comment type="similarity">
    <text evidence="2">Belongs to the amino acid-polyamine-organocation (APC) superfamily. L-type amino acid transporter (LAT) (TC 2.A.3.8) family.</text>
</comment>
<keyword evidence="7 9" id="KW-0472">Membrane</keyword>
<comment type="subcellular location">
    <subcellularLocation>
        <location evidence="1">Cell membrane</location>
        <topology evidence="1">Multi-pass membrane protein</topology>
    </subcellularLocation>
</comment>
<dbReference type="Gene3D" id="1.20.1740.10">
    <property type="entry name" value="Amino acid/polyamine transporter I"/>
    <property type="match status" value="1"/>
</dbReference>
<dbReference type="PANTHER" id="PTHR11785:SF528">
    <property type="entry name" value="AMINO ACID TRANSPORTER PROTEIN JHI-21"/>
    <property type="match status" value="1"/>
</dbReference>
<dbReference type="FunFam" id="1.20.1740.10:FF:000003">
    <property type="entry name" value="Y+L amino acid transporter 1 isoform X1"/>
    <property type="match status" value="1"/>
</dbReference>
<evidence type="ECO:0000256" key="1">
    <source>
        <dbReference type="ARBA" id="ARBA00004651"/>
    </source>
</evidence>
<dbReference type="GO" id="GO:0015179">
    <property type="term" value="F:L-amino acid transmembrane transporter activity"/>
    <property type="evidence" value="ECO:0007669"/>
    <property type="project" value="TreeGrafter"/>
</dbReference>
<comment type="caution">
    <text evidence="10">The sequence shown here is derived from an EMBL/GenBank/DDBJ whole genome shotgun (WGS) entry which is preliminary data.</text>
</comment>
<gene>
    <name evidence="10" type="ORF">Fcan01_01902</name>
</gene>
<dbReference type="OMA" id="IMALINC"/>
<keyword evidence="6 9" id="KW-1133">Transmembrane helix</keyword>
<keyword evidence="11" id="KW-1185">Reference proteome</keyword>
<dbReference type="PANTHER" id="PTHR11785">
    <property type="entry name" value="AMINO ACID TRANSPORTER"/>
    <property type="match status" value="1"/>
</dbReference>
<name>A0A226F3X8_FOLCA</name>
<dbReference type="GO" id="GO:0005886">
    <property type="term" value="C:plasma membrane"/>
    <property type="evidence" value="ECO:0007669"/>
    <property type="project" value="UniProtKB-SubCell"/>
</dbReference>
<keyword evidence="3" id="KW-0813">Transport</keyword>
<reference evidence="10 11" key="1">
    <citation type="submission" date="2015-12" db="EMBL/GenBank/DDBJ databases">
        <title>The genome of Folsomia candida.</title>
        <authorList>
            <person name="Faddeeva A."/>
            <person name="Derks M.F."/>
            <person name="Anvar Y."/>
            <person name="Smit S."/>
            <person name="Van Straalen N."/>
            <person name="Roelofs D."/>
        </authorList>
    </citation>
    <scope>NUCLEOTIDE SEQUENCE [LARGE SCALE GENOMIC DNA]</scope>
    <source>
        <strain evidence="10 11">VU population</strain>
        <tissue evidence="10">Whole body</tissue>
    </source>
</reference>
<dbReference type="InterPro" id="IPR002293">
    <property type="entry name" value="AA/rel_permease1"/>
</dbReference>
<evidence type="ECO:0000256" key="3">
    <source>
        <dbReference type="ARBA" id="ARBA00022448"/>
    </source>
</evidence>
<dbReference type="Pfam" id="PF13520">
    <property type="entry name" value="AA_permease_2"/>
    <property type="match status" value="1"/>
</dbReference>
<feature type="transmembrane region" description="Helical" evidence="9">
    <location>
        <begin position="367"/>
        <end position="392"/>
    </location>
</feature>
<dbReference type="PIRSF" id="PIRSF006060">
    <property type="entry name" value="AA_transporter"/>
    <property type="match status" value="1"/>
</dbReference>
<feature type="transmembrane region" description="Helical" evidence="9">
    <location>
        <begin position="170"/>
        <end position="189"/>
    </location>
</feature>
<keyword evidence="4" id="KW-1003">Cell membrane</keyword>
<feature type="transmembrane region" description="Helical" evidence="9">
    <location>
        <begin position="427"/>
        <end position="449"/>
    </location>
</feature>
<dbReference type="AlphaFoldDB" id="A0A226F3X8"/>
<evidence type="ECO:0000256" key="6">
    <source>
        <dbReference type="ARBA" id="ARBA00022989"/>
    </source>
</evidence>
<evidence type="ECO:0000313" key="11">
    <source>
        <dbReference type="Proteomes" id="UP000198287"/>
    </source>
</evidence>
<dbReference type="Proteomes" id="UP000198287">
    <property type="component" value="Unassembled WGS sequence"/>
</dbReference>
<evidence type="ECO:0000256" key="4">
    <source>
        <dbReference type="ARBA" id="ARBA00022475"/>
    </source>
</evidence>
<feature type="transmembrane region" description="Helical" evidence="9">
    <location>
        <begin position="398"/>
        <end position="415"/>
    </location>
</feature>
<feature type="transmembrane region" description="Helical" evidence="9">
    <location>
        <begin position="271"/>
        <end position="293"/>
    </location>
</feature>
<feature type="transmembrane region" description="Helical" evidence="9">
    <location>
        <begin position="196"/>
        <end position="214"/>
    </location>
</feature>
<feature type="transmembrane region" description="Helical" evidence="9">
    <location>
        <begin position="321"/>
        <end position="347"/>
    </location>
</feature>
<dbReference type="InterPro" id="IPR050598">
    <property type="entry name" value="AminoAcid_Transporter"/>
</dbReference>
<evidence type="ECO:0000256" key="8">
    <source>
        <dbReference type="SAM" id="MobiDB-lite"/>
    </source>
</evidence>
<feature type="transmembrane region" description="Helical" evidence="9">
    <location>
        <begin position="115"/>
        <end position="137"/>
    </location>
</feature>
<protein>
    <submittedName>
        <fullName evidence="10">Y+L amino acid transporter 2</fullName>
    </submittedName>
</protein>
<accession>A0A226F3X8</accession>
<feature type="region of interest" description="Disordered" evidence="8">
    <location>
        <begin position="1"/>
        <end position="28"/>
    </location>
</feature>
<evidence type="ECO:0000256" key="2">
    <source>
        <dbReference type="ARBA" id="ARBA00007040"/>
    </source>
</evidence>
<feature type="transmembrane region" description="Helical" evidence="9">
    <location>
        <begin position="455"/>
        <end position="474"/>
    </location>
</feature>
<feature type="transmembrane region" description="Helical" evidence="9">
    <location>
        <begin position="234"/>
        <end position="251"/>
    </location>
</feature>
<dbReference type="OrthoDB" id="10062876at2759"/>
<evidence type="ECO:0000313" key="10">
    <source>
        <dbReference type="EMBL" id="OXA64134.1"/>
    </source>
</evidence>
<evidence type="ECO:0000256" key="5">
    <source>
        <dbReference type="ARBA" id="ARBA00022692"/>
    </source>
</evidence>
<sequence>MKQRKGYDVTSVDKNGGDTKSLEMDDLGPGRKIQMRDDDKVELKRNVTLVNGVAIIVGSIIGSGIFLTPTGVYVYAQDAYGAIAVWTLCGVFSLIGALCFAELGTCITRSGGDYAYILEAFGSIPAFLCLWVTVLVIRPTTATVVALTFAEYAIKPFFPNCDPPPYSRELLAAGCLCLLTAVNCLSVKVTMKIQDIFTLAKLLALGLIILVDSINLSNNVFSTPFDFKGKEYNYMDLSLSVYNGLFAYAGWNYLNMVTQELQDPYKNLPRAIWIGLPLVTGIYVLANIAYFIVLTPQEMIQSPAVAVSFGEHTFRKIHVEWIIPIFVAMSTFGGVNGTLFTSARLFFAGADDGQIPQIFSCIHPKYFTPIPALLFQCVIAVLLLAVGSIYALINYVSFVLWVSTGVAVAALLVLRRSKPNIPRPIKVSLILPYVYIICTMFIIACSVVADPTSTMYGTLITLTGIPAYFLLQWGSKVTPTGAKQFTVFLQKFMNVVPQEKEETLL</sequence>
<feature type="transmembrane region" description="Helical" evidence="9">
    <location>
        <begin position="79"/>
        <end position="103"/>
    </location>
</feature>
<evidence type="ECO:0000256" key="9">
    <source>
        <dbReference type="SAM" id="Phobius"/>
    </source>
</evidence>